<keyword evidence="2" id="KW-1185">Reference proteome</keyword>
<dbReference type="EMBL" id="JAGTJQ010000003">
    <property type="protein sequence ID" value="KAH7035537.1"/>
    <property type="molecule type" value="Genomic_DNA"/>
</dbReference>
<accession>A0A9P9BTI7</accession>
<dbReference type="RefSeq" id="XP_046015630.1">
    <property type="nucleotide sequence ID" value="XM_046153307.1"/>
</dbReference>
<gene>
    <name evidence="1" type="ORF">B0I36DRAFT_318555</name>
</gene>
<evidence type="ECO:0000313" key="2">
    <source>
        <dbReference type="Proteomes" id="UP000756346"/>
    </source>
</evidence>
<reference evidence="1" key="1">
    <citation type="journal article" date="2021" name="Nat. Commun.">
        <title>Genetic determinants of endophytism in the Arabidopsis root mycobiome.</title>
        <authorList>
            <person name="Mesny F."/>
            <person name="Miyauchi S."/>
            <person name="Thiergart T."/>
            <person name="Pickel B."/>
            <person name="Atanasova L."/>
            <person name="Karlsson M."/>
            <person name="Huettel B."/>
            <person name="Barry K.W."/>
            <person name="Haridas S."/>
            <person name="Chen C."/>
            <person name="Bauer D."/>
            <person name="Andreopoulos W."/>
            <person name="Pangilinan J."/>
            <person name="LaButti K."/>
            <person name="Riley R."/>
            <person name="Lipzen A."/>
            <person name="Clum A."/>
            <person name="Drula E."/>
            <person name="Henrissat B."/>
            <person name="Kohler A."/>
            <person name="Grigoriev I.V."/>
            <person name="Martin F.M."/>
            <person name="Hacquard S."/>
        </authorList>
    </citation>
    <scope>NUCLEOTIDE SEQUENCE</scope>
    <source>
        <strain evidence="1">MPI-CAGE-CH-0230</strain>
    </source>
</reference>
<organism evidence="1 2">
    <name type="scientific">Microdochium trichocladiopsis</name>
    <dbReference type="NCBI Taxonomy" id="1682393"/>
    <lineage>
        <taxon>Eukaryota</taxon>
        <taxon>Fungi</taxon>
        <taxon>Dikarya</taxon>
        <taxon>Ascomycota</taxon>
        <taxon>Pezizomycotina</taxon>
        <taxon>Sordariomycetes</taxon>
        <taxon>Xylariomycetidae</taxon>
        <taxon>Xylariales</taxon>
        <taxon>Microdochiaceae</taxon>
        <taxon>Microdochium</taxon>
    </lineage>
</organism>
<dbReference type="AlphaFoldDB" id="A0A9P9BTI7"/>
<proteinExistence type="predicted"/>
<sequence length="74" mass="7756">MQPLTAQPSLTALALIGPPTLRAGPVNLNSQPRSGLDPRCACLPQAGVDSCRPGGCVRRLAVTPRRPETRPLTS</sequence>
<protein>
    <submittedName>
        <fullName evidence="1">Uncharacterized protein</fullName>
    </submittedName>
</protein>
<dbReference type="Proteomes" id="UP000756346">
    <property type="component" value="Unassembled WGS sequence"/>
</dbReference>
<comment type="caution">
    <text evidence="1">The sequence shown here is derived from an EMBL/GenBank/DDBJ whole genome shotgun (WGS) entry which is preliminary data.</text>
</comment>
<evidence type="ECO:0000313" key="1">
    <source>
        <dbReference type="EMBL" id="KAH7035537.1"/>
    </source>
</evidence>
<dbReference type="GeneID" id="70182853"/>
<name>A0A9P9BTI7_9PEZI</name>